<feature type="region of interest" description="Disordered" evidence="7">
    <location>
        <begin position="84"/>
        <end position="113"/>
    </location>
</feature>
<dbReference type="SMART" id="SM00401">
    <property type="entry name" value="ZnF_GATA"/>
    <property type="match status" value="1"/>
</dbReference>
<gene>
    <name evidence="10" type="primary">LOC104585044</name>
    <name evidence="9" type="ORF">BRADI_4g23550v3</name>
</gene>
<sequence>MRKPGQYVYLHEDPLALDVVDGLDLSPPGGGLCSPDDPLDKVMTYVALLDDGFLEDLGIDCSTLLDEESSRSALEEGGGGALPVAAAAASPGGTKRSAREVFDGVPGAPSSIPVSTTSAGPFLGTLEAPDFGEDLSWTVLPKPHHRRTAARRRQVWPVSFPLALTTSPGPAAAAHDDSNANDDVKDKDFKLISRCNVGKCNGNKRRRLSEPKKRQRDKDNVEDKDFELVGYCNDVGVGNGKQRRSAEPKQQLDKDGRLRTCTHCCSWQTPQWRHGPNGNGTLCNACGIRYKMGKLCEEYRPSTSPEFSSLKHSNRHRNVEKIRDQKMKQLKVTSPVPVVPVTPDSSEVLLRMCKYET</sequence>
<proteinExistence type="inferred from homology"/>
<keyword evidence="4" id="KW-0862">Zinc</keyword>
<dbReference type="OrthoDB" id="690813at2759"/>
<keyword evidence="3 6" id="KW-0863">Zinc-finger</keyword>
<evidence type="ECO:0000313" key="9">
    <source>
        <dbReference type="EMBL" id="KQJ89112.1"/>
    </source>
</evidence>
<evidence type="ECO:0000256" key="7">
    <source>
        <dbReference type="SAM" id="MobiDB-lite"/>
    </source>
</evidence>
<dbReference type="GO" id="GO:0000976">
    <property type="term" value="F:transcription cis-regulatory region binding"/>
    <property type="evidence" value="ECO:0000318"/>
    <property type="project" value="GO_Central"/>
</dbReference>
<dbReference type="InterPro" id="IPR013088">
    <property type="entry name" value="Znf_NHR/GATA"/>
</dbReference>
<comment type="similarity">
    <text evidence="1">Belongs to the type IV zinc-finger family. Class A subfamily.</text>
</comment>
<name>I1IMV8_BRADI</name>
<dbReference type="RefSeq" id="XP_010239253.1">
    <property type="nucleotide sequence ID" value="XM_010240951.1"/>
</dbReference>
<dbReference type="HOGENOM" id="CLU_076470_0_0_1"/>
<dbReference type="GO" id="GO:0030154">
    <property type="term" value="P:cell differentiation"/>
    <property type="evidence" value="ECO:0000318"/>
    <property type="project" value="GO_Central"/>
</dbReference>
<dbReference type="Gene3D" id="3.30.50.10">
    <property type="entry name" value="Erythroid Transcription Factor GATA-1, subunit A"/>
    <property type="match status" value="1"/>
</dbReference>
<dbReference type="KEGG" id="bdi:104585044"/>
<reference evidence="9 10" key="1">
    <citation type="journal article" date="2010" name="Nature">
        <title>Genome sequencing and analysis of the model grass Brachypodium distachyon.</title>
        <authorList>
            <consortium name="International Brachypodium Initiative"/>
        </authorList>
    </citation>
    <scope>NUCLEOTIDE SEQUENCE [LARGE SCALE GENOMIC DNA]</scope>
    <source>
        <strain evidence="9 10">Bd21</strain>
    </source>
</reference>
<dbReference type="AlphaFoldDB" id="I1IMV8"/>
<dbReference type="GO" id="GO:0005634">
    <property type="term" value="C:nucleus"/>
    <property type="evidence" value="ECO:0000318"/>
    <property type="project" value="GO_Central"/>
</dbReference>
<organism evidence="10">
    <name type="scientific">Brachypodium distachyon</name>
    <name type="common">Purple false brome</name>
    <name type="synonym">Trachynia distachya</name>
    <dbReference type="NCBI Taxonomy" id="15368"/>
    <lineage>
        <taxon>Eukaryota</taxon>
        <taxon>Viridiplantae</taxon>
        <taxon>Streptophyta</taxon>
        <taxon>Embryophyta</taxon>
        <taxon>Tracheophyta</taxon>
        <taxon>Spermatophyta</taxon>
        <taxon>Magnoliopsida</taxon>
        <taxon>Liliopsida</taxon>
        <taxon>Poales</taxon>
        <taxon>Poaceae</taxon>
        <taxon>BOP clade</taxon>
        <taxon>Pooideae</taxon>
        <taxon>Stipodae</taxon>
        <taxon>Brachypodieae</taxon>
        <taxon>Brachypodium</taxon>
    </lineage>
</organism>
<reference evidence="10" key="3">
    <citation type="submission" date="2018-08" db="UniProtKB">
        <authorList>
            <consortium name="EnsemblPlants"/>
        </authorList>
    </citation>
    <scope>IDENTIFICATION</scope>
    <source>
        <strain evidence="10">cv. Bd21</strain>
    </source>
</reference>
<evidence type="ECO:0000256" key="3">
    <source>
        <dbReference type="ARBA" id="ARBA00022771"/>
    </source>
</evidence>
<feature type="domain" description="GATA-type" evidence="8">
    <location>
        <begin position="259"/>
        <end position="292"/>
    </location>
</feature>
<accession>I1IMV8</accession>
<dbReference type="Pfam" id="PF00320">
    <property type="entry name" value="GATA"/>
    <property type="match status" value="1"/>
</dbReference>
<dbReference type="CDD" id="cd00202">
    <property type="entry name" value="ZnF_GATA"/>
    <property type="match status" value="1"/>
</dbReference>
<protein>
    <recommendedName>
        <fullName evidence="8">GATA-type domain-containing protein</fullName>
    </recommendedName>
</protein>
<evidence type="ECO:0000256" key="1">
    <source>
        <dbReference type="ARBA" id="ARBA00005694"/>
    </source>
</evidence>
<dbReference type="PANTHER" id="PTHR45658:SF79">
    <property type="entry name" value="GATA-TYPE DOMAIN-CONTAINING PROTEIN"/>
    <property type="match status" value="1"/>
</dbReference>
<evidence type="ECO:0000256" key="2">
    <source>
        <dbReference type="ARBA" id="ARBA00022723"/>
    </source>
</evidence>
<dbReference type="GO" id="GO:0008270">
    <property type="term" value="F:zinc ion binding"/>
    <property type="evidence" value="ECO:0007669"/>
    <property type="project" value="UniProtKB-KW"/>
</dbReference>
<evidence type="ECO:0000256" key="5">
    <source>
        <dbReference type="ARBA" id="ARBA00023159"/>
    </source>
</evidence>
<dbReference type="Proteomes" id="UP000008810">
    <property type="component" value="Chromosome 4"/>
</dbReference>
<dbReference type="Gramene" id="KQJ89112">
    <property type="protein sequence ID" value="KQJ89112"/>
    <property type="gene ID" value="BRADI_4g23550v3"/>
</dbReference>
<dbReference type="EnsemblPlants" id="KQJ89112">
    <property type="protein sequence ID" value="KQJ89112"/>
    <property type="gene ID" value="BRADI_4g23550v3"/>
</dbReference>
<dbReference type="GeneID" id="104585044"/>
<dbReference type="SUPFAM" id="SSF57716">
    <property type="entry name" value="Glucocorticoid receptor-like (DNA-binding domain)"/>
    <property type="match status" value="1"/>
</dbReference>
<dbReference type="EMBL" id="CM000883">
    <property type="protein sequence ID" value="KQJ89112.1"/>
    <property type="molecule type" value="Genomic_DNA"/>
</dbReference>
<keyword evidence="11" id="KW-1185">Reference proteome</keyword>
<dbReference type="eggNOG" id="KOG1601">
    <property type="taxonomic scope" value="Eukaryota"/>
</dbReference>
<dbReference type="InterPro" id="IPR051140">
    <property type="entry name" value="GATA_TF"/>
</dbReference>
<dbReference type="InterPro" id="IPR000679">
    <property type="entry name" value="Znf_GATA"/>
</dbReference>
<keyword evidence="2" id="KW-0479">Metal-binding</keyword>
<evidence type="ECO:0000256" key="4">
    <source>
        <dbReference type="ARBA" id="ARBA00022833"/>
    </source>
</evidence>
<evidence type="ECO:0000259" key="8">
    <source>
        <dbReference type="PROSITE" id="PS50114"/>
    </source>
</evidence>
<keyword evidence="5" id="KW-0010">Activator</keyword>
<evidence type="ECO:0000313" key="11">
    <source>
        <dbReference type="Proteomes" id="UP000008810"/>
    </source>
</evidence>
<feature type="compositionally biased region" description="Low complexity" evidence="7">
    <location>
        <begin position="84"/>
        <end position="93"/>
    </location>
</feature>
<evidence type="ECO:0000313" key="10">
    <source>
        <dbReference type="EnsemblPlants" id="KQJ89112"/>
    </source>
</evidence>
<dbReference type="PANTHER" id="PTHR45658">
    <property type="entry name" value="GATA TRANSCRIPTION FACTOR"/>
    <property type="match status" value="1"/>
</dbReference>
<evidence type="ECO:0000256" key="6">
    <source>
        <dbReference type="PROSITE-ProRule" id="PRU00094"/>
    </source>
</evidence>
<dbReference type="GO" id="GO:0006357">
    <property type="term" value="P:regulation of transcription by RNA polymerase II"/>
    <property type="evidence" value="ECO:0000318"/>
    <property type="project" value="GO_Central"/>
</dbReference>
<dbReference type="OMA" id="EEKRCGH"/>
<dbReference type="PROSITE" id="PS50114">
    <property type="entry name" value="GATA_ZN_FINGER_2"/>
    <property type="match status" value="1"/>
</dbReference>
<reference evidence="9" key="2">
    <citation type="submission" date="2017-06" db="EMBL/GenBank/DDBJ databases">
        <title>WGS assembly of Brachypodium distachyon.</title>
        <authorList>
            <consortium name="The International Brachypodium Initiative"/>
            <person name="Lucas S."/>
            <person name="Harmon-Smith M."/>
            <person name="Lail K."/>
            <person name="Tice H."/>
            <person name="Grimwood J."/>
            <person name="Bruce D."/>
            <person name="Barry K."/>
            <person name="Shu S."/>
            <person name="Lindquist E."/>
            <person name="Wang M."/>
            <person name="Pitluck S."/>
            <person name="Vogel J.P."/>
            <person name="Garvin D.F."/>
            <person name="Mockler T.C."/>
            <person name="Schmutz J."/>
            <person name="Rokhsar D."/>
            <person name="Bevan M.W."/>
        </authorList>
    </citation>
    <scope>NUCLEOTIDE SEQUENCE</scope>
    <source>
        <strain evidence="9">Bd21</strain>
    </source>
</reference>